<dbReference type="EMBL" id="KN880453">
    <property type="protein sequence ID" value="KIY71485.1"/>
    <property type="molecule type" value="Genomic_DNA"/>
</dbReference>
<reference evidence="1 2" key="1">
    <citation type="journal article" date="2015" name="Fungal Genet. Biol.">
        <title>Evolution of novel wood decay mechanisms in Agaricales revealed by the genome sequences of Fistulina hepatica and Cylindrobasidium torrendii.</title>
        <authorList>
            <person name="Floudas D."/>
            <person name="Held B.W."/>
            <person name="Riley R."/>
            <person name="Nagy L.G."/>
            <person name="Koehler G."/>
            <person name="Ransdell A.S."/>
            <person name="Younus H."/>
            <person name="Chow J."/>
            <person name="Chiniquy J."/>
            <person name="Lipzen A."/>
            <person name="Tritt A."/>
            <person name="Sun H."/>
            <person name="Haridas S."/>
            <person name="LaButti K."/>
            <person name="Ohm R.A."/>
            <person name="Kues U."/>
            <person name="Blanchette R.A."/>
            <person name="Grigoriev I.V."/>
            <person name="Minto R.E."/>
            <person name="Hibbett D.S."/>
        </authorList>
    </citation>
    <scope>NUCLEOTIDE SEQUENCE [LARGE SCALE GENOMIC DNA]</scope>
    <source>
        <strain evidence="1 2">FP15055 ss-10</strain>
    </source>
</reference>
<gene>
    <name evidence="1" type="ORF">CYLTODRAFT_441166</name>
</gene>
<dbReference type="Proteomes" id="UP000054007">
    <property type="component" value="Unassembled WGS sequence"/>
</dbReference>
<name>A0A0D7BMQ4_9AGAR</name>
<organism evidence="1 2">
    <name type="scientific">Cylindrobasidium torrendii FP15055 ss-10</name>
    <dbReference type="NCBI Taxonomy" id="1314674"/>
    <lineage>
        <taxon>Eukaryota</taxon>
        <taxon>Fungi</taxon>
        <taxon>Dikarya</taxon>
        <taxon>Basidiomycota</taxon>
        <taxon>Agaricomycotina</taxon>
        <taxon>Agaricomycetes</taxon>
        <taxon>Agaricomycetidae</taxon>
        <taxon>Agaricales</taxon>
        <taxon>Marasmiineae</taxon>
        <taxon>Physalacriaceae</taxon>
        <taxon>Cylindrobasidium</taxon>
    </lineage>
</organism>
<sequence length="255" mass="27885">MPLCALPESGTILRSVIMLCAPAEIEAQNLLPALYDGTKLQNALDKYKMEKPSRRLTELFEAYSKSLVETEPLRAFSIADAFNTDDVLLEAARHLLKSPVLSWPLSIPELGIASATRYHQLVRYFQRSTVAATAVLGDWAAEDDAYSGGCSIQGCSAPTNITAPILILQLKGVNKKSYIHSRYPANHVTKGELNEILARAPGGDIFESAKKVLMDASECVCNGSLRSREIFVDECVKDFAFQVGEALSTVSFHES</sequence>
<proteinExistence type="predicted"/>
<evidence type="ECO:0000313" key="1">
    <source>
        <dbReference type="EMBL" id="KIY71485.1"/>
    </source>
</evidence>
<accession>A0A0D7BMQ4</accession>
<dbReference type="OrthoDB" id="3164835at2759"/>
<dbReference type="AlphaFoldDB" id="A0A0D7BMQ4"/>
<keyword evidence="2" id="KW-1185">Reference proteome</keyword>
<evidence type="ECO:0000313" key="2">
    <source>
        <dbReference type="Proteomes" id="UP000054007"/>
    </source>
</evidence>
<protein>
    <submittedName>
        <fullName evidence="1">Uncharacterized protein</fullName>
    </submittedName>
</protein>